<accession>A0A3N0VH92</accession>
<reference evidence="2 3" key="1">
    <citation type="submission" date="2018-10" db="EMBL/GenBank/DDBJ databases">
        <authorList>
            <person name="Chen W.-M."/>
        </authorList>
    </citation>
    <scope>NUCLEOTIDE SEQUENCE [LARGE SCALE GENOMIC DNA]</scope>
    <source>
        <strain evidence="2 3">THS-13</strain>
    </source>
</reference>
<feature type="domain" description="Acyl-CoA dehydrogenase C-terminal bacterial-type" evidence="1">
    <location>
        <begin position="112"/>
        <end position="367"/>
    </location>
</feature>
<comment type="caution">
    <text evidence="2">The sequence shown here is derived from an EMBL/GenBank/DDBJ whole genome shotgun (WGS) entry which is preliminary data.</text>
</comment>
<dbReference type="GO" id="GO:0033539">
    <property type="term" value="P:fatty acid beta-oxidation using acyl-CoA dehydrogenase"/>
    <property type="evidence" value="ECO:0007669"/>
    <property type="project" value="InterPro"/>
</dbReference>
<evidence type="ECO:0000259" key="1">
    <source>
        <dbReference type="Pfam" id="PF09317"/>
    </source>
</evidence>
<dbReference type="Pfam" id="PF09317">
    <property type="entry name" value="ACDH_C"/>
    <property type="match status" value="1"/>
</dbReference>
<dbReference type="EMBL" id="RJVO01000002">
    <property type="protein sequence ID" value="ROH92126.1"/>
    <property type="molecule type" value="Genomic_DNA"/>
</dbReference>
<dbReference type="InterPro" id="IPR015396">
    <property type="entry name" value="FadE_C"/>
</dbReference>
<protein>
    <submittedName>
        <fullName evidence="2">DUF1974 domain-containing protein</fullName>
    </submittedName>
</protein>
<proteinExistence type="predicted"/>
<evidence type="ECO:0000313" key="2">
    <source>
        <dbReference type="EMBL" id="ROH92126.1"/>
    </source>
</evidence>
<dbReference type="InParanoid" id="A0A3N0VH92"/>
<dbReference type="Proteomes" id="UP000282106">
    <property type="component" value="Unassembled WGS sequence"/>
</dbReference>
<organism evidence="2 3">
    <name type="scientific">Stagnimonas aquatica</name>
    <dbReference type="NCBI Taxonomy" id="2689987"/>
    <lineage>
        <taxon>Bacteria</taxon>
        <taxon>Pseudomonadati</taxon>
        <taxon>Pseudomonadota</taxon>
        <taxon>Gammaproteobacteria</taxon>
        <taxon>Nevskiales</taxon>
        <taxon>Nevskiaceae</taxon>
        <taxon>Stagnimonas</taxon>
    </lineage>
</organism>
<name>A0A3N0VH92_9GAMM</name>
<dbReference type="GO" id="GO:0003995">
    <property type="term" value="F:acyl-CoA dehydrogenase activity"/>
    <property type="evidence" value="ECO:0007669"/>
    <property type="project" value="InterPro"/>
</dbReference>
<keyword evidence="3" id="KW-1185">Reference proteome</keyword>
<evidence type="ECO:0000313" key="3">
    <source>
        <dbReference type="Proteomes" id="UP000282106"/>
    </source>
</evidence>
<sequence>MRTEALAAALAARLRHPCQPSGAKPAQARMAALLYGAAALDHHDPRLLDDGLDCAAERLRARQAWPLAQATCTLRGRAPDASLDWTAAASADPADLAERCAQVHGPGLALWAAAREVSPAQRLIAFDEALWQFIGHGLSQLTRALVGSLSLGLLIPAEGDEALRRQRQRAALASSRVAVLTDLRLLLQLSQRLSPGFDAAYSAAVLHLAGLHAALAWHASAPAPRLERPLLRLLSQDSHCQLERRLLAALRELPQPLLRGLLRALVLPPGSGSREASAAEGEAAALCLLREPALRARLLNRLPAHPGLLALDARVQALQALEPSLRRLQLAQMEPPPATEAARIDNAERLGLLSETEAGILREALEFACTQLNPDRS</sequence>
<dbReference type="AlphaFoldDB" id="A0A3N0VH92"/>
<gene>
    <name evidence="2" type="ORF">ED208_07090</name>
</gene>